<dbReference type="Proteomes" id="UP001234178">
    <property type="component" value="Unassembled WGS sequence"/>
</dbReference>
<feature type="compositionally biased region" description="Polar residues" evidence="1">
    <location>
        <begin position="89"/>
        <end position="100"/>
    </location>
</feature>
<evidence type="ECO:0000256" key="1">
    <source>
        <dbReference type="SAM" id="MobiDB-lite"/>
    </source>
</evidence>
<evidence type="ECO:0000313" key="3">
    <source>
        <dbReference type="Proteomes" id="UP001234178"/>
    </source>
</evidence>
<name>A0ABQ9Z2Q3_9CRUS</name>
<protein>
    <submittedName>
        <fullName evidence="2">Uncharacterized protein</fullName>
    </submittedName>
</protein>
<organism evidence="2 3">
    <name type="scientific">Daphnia magna</name>
    <dbReference type="NCBI Taxonomy" id="35525"/>
    <lineage>
        <taxon>Eukaryota</taxon>
        <taxon>Metazoa</taxon>
        <taxon>Ecdysozoa</taxon>
        <taxon>Arthropoda</taxon>
        <taxon>Crustacea</taxon>
        <taxon>Branchiopoda</taxon>
        <taxon>Diplostraca</taxon>
        <taxon>Cladocera</taxon>
        <taxon>Anomopoda</taxon>
        <taxon>Daphniidae</taxon>
        <taxon>Daphnia</taxon>
    </lineage>
</organism>
<proteinExistence type="predicted"/>
<evidence type="ECO:0000313" key="2">
    <source>
        <dbReference type="EMBL" id="KAK4007182.1"/>
    </source>
</evidence>
<comment type="caution">
    <text evidence="2">The sequence shown here is derived from an EMBL/GenBank/DDBJ whole genome shotgun (WGS) entry which is preliminary data.</text>
</comment>
<sequence length="129" mass="14831">MAFVWTTSVDFASNMNKNKLFSSRFEAYIKAFSEKKRQDCQKEVVEIWNKIKNESDLQLQKKGSLLGLWSKQLSTTAQKQNTAEDKFADSSTKINPTTEQIPLEFTPESDLFREPESETEIEQILVASN</sequence>
<reference evidence="2 3" key="1">
    <citation type="journal article" date="2023" name="Nucleic Acids Res.">
        <title>The hologenome of Daphnia magna reveals possible DNA methylation and microbiome-mediated evolution of the host genome.</title>
        <authorList>
            <person name="Chaturvedi A."/>
            <person name="Li X."/>
            <person name="Dhandapani V."/>
            <person name="Marshall H."/>
            <person name="Kissane S."/>
            <person name="Cuenca-Cambronero M."/>
            <person name="Asole G."/>
            <person name="Calvet F."/>
            <person name="Ruiz-Romero M."/>
            <person name="Marangio P."/>
            <person name="Guigo R."/>
            <person name="Rago D."/>
            <person name="Mirbahai L."/>
            <person name="Eastwood N."/>
            <person name="Colbourne J.K."/>
            <person name="Zhou J."/>
            <person name="Mallon E."/>
            <person name="Orsini L."/>
        </authorList>
    </citation>
    <scope>NUCLEOTIDE SEQUENCE [LARGE SCALE GENOMIC DNA]</scope>
    <source>
        <strain evidence="2">LRV0_1</strain>
    </source>
</reference>
<keyword evidence="3" id="KW-1185">Reference proteome</keyword>
<accession>A0ABQ9Z2Q3</accession>
<dbReference type="EMBL" id="JAOYFB010000002">
    <property type="protein sequence ID" value="KAK4007182.1"/>
    <property type="molecule type" value="Genomic_DNA"/>
</dbReference>
<feature type="region of interest" description="Disordered" evidence="1">
    <location>
        <begin position="77"/>
        <end position="129"/>
    </location>
</feature>
<gene>
    <name evidence="2" type="ORF">OUZ56_012342</name>
</gene>